<protein>
    <submittedName>
        <fullName evidence="1">Uncharacterized protein</fullName>
    </submittedName>
</protein>
<accession>A0ACC0V7H3</accession>
<comment type="caution">
    <text evidence="1">The sequence shown here is derived from an EMBL/GenBank/DDBJ whole genome shotgun (WGS) entry which is preliminary data.</text>
</comment>
<organism evidence="1 2">
    <name type="scientific">Trichothecium roseum</name>
    <dbReference type="NCBI Taxonomy" id="47278"/>
    <lineage>
        <taxon>Eukaryota</taxon>
        <taxon>Fungi</taxon>
        <taxon>Dikarya</taxon>
        <taxon>Ascomycota</taxon>
        <taxon>Pezizomycotina</taxon>
        <taxon>Sordariomycetes</taxon>
        <taxon>Hypocreomycetidae</taxon>
        <taxon>Hypocreales</taxon>
        <taxon>Hypocreales incertae sedis</taxon>
        <taxon>Trichothecium</taxon>
    </lineage>
</organism>
<name>A0ACC0V7H3_9HYPO</name>
<reference evidence="1" key="1">
    <citation type="submission" date="2022-10" db="EMBL/GenBank/DDBJ databases">
        <title>Complete Genome of Trichothecium roseum strain YXFP-22015, a Plant Pathogen Isolated from Citrus.</title>
        <authorList>
            <person name="Wang Y."/>
            <person name="Zhu L."/>
        </authorList>
    </citation>
    <scope>NUCLEOTIDE SEQUENCE</scope>
    <source>
        <strain evidence="1">YXFP-22015</strain>
    </source>
</reference>
<proteinExistence type="predicted"/>
<evidence type="ECO:0000313" key="1">
    <source>
        <dbReference type="EMBL" id="KAI9902350.1"/>
    </source>
</evidence>
<keyword evidence="2" id="KW-1185">Reference proteome</keyword>
<evidence type="ECO:0000313" key="2">
    <source>
        <dbReference type="Proteomes" id="UP001163324"/>
    </source>
</evidence>
<gene>
    <name evidence="1" type="ORF">N3K66_001702</name>
</gene>
<dbReference type="Proteomes" id="UP001163324">
    <property type="component" value="Chromosome 2"/>
</dbReference>
<dbReference type="EMBL" id="CM047941">
    <property type="protein sequence ID" value="KAI9902350.1"/>
    <property type="molecule type" value="Genomic_DNA"/>
</dbReference>
<sequence>MSPSRVTAKSVAVVAAAASMPFAFASPLSATHSSAIFKRDPPPALPQCATEGDLKWQPVFDFDTDSCYNVPAVGADGTVNPGLDECDTTVADGCHDESDLDNNNVYVRARCNNGWCGHLYGYYFEKDVAVEHSCGSGHRHDWEHVVVWVEQSTDSIRYVAASAHGGYDTRAVEDIMMDGDRAKIVYHKDGGSTHAMRFAKEDDDAIENAKGVWFRGALVSYEGFPDASVRDAMMGNDWGKGKIDFSDARFADALESAKGKFDIPLDTSTDDESSPGVPSC</sequence>